<dbReference type="Proteomes" id="UP000594638">
    <property type="component" value="Unassembled WGS sequence"/>
</dbReference>
<accession>A0A8S0QPM0</accession>
<proteinExistence type="predicted"/>
<feature type="compositionally biased region" description="Low complexity" evidence="1">
    <location>
        <begin position="56"/>
        <end position="70"/>
    </location>
</feature>
<feature type="region of interest" description="Disordered" evidence="1">
    <location>
        <begin position="47"/>
        <end position="75"/>
    </location>
</feature>
<evidence type="ECO:0000256" key="1">
    <source>
        <dbReference type="SAM" id="MobiDB-lite"/>
    </source>
</evidence>
<dbReference type="Gramene" id="OE9A040424T1">
    <property type="protein sequence ID" value="OE9A040424C1"/>
    <property type="gene ID" value="OE9A040424"/>
</dbReference>
<name>A0A8S0QPM0_OLEEU</name>
<reference evidence="2 3" key="1">
    <citation type="submission" date="2019-12" db="EMBL/GenBank/DDBJ databases">
        <authorList>
            <person name="Alioto T."/>
            <person name="Alioto T."/>
            <person name="Gomez Garrido J."/>
        </authorList>
    </citation>
    <scope>NUCLEOTIDE SEQUENCE [LARGE SCALE GENOMIC DNA]</scope>
</reference>
<evidence type="ECO:0000313" key="3">
    <source>
        <dbReference type="Proteomes" id="UP000594638"/>
    </source>
</evidence>
<sequence>MEVQLMNSIVSGLLIDDSSSCRRGEVVVYGDDDVDCEDERWLGVMNKGDDQRARQSLGSSSESEAFSTKSLPLSGCVYSFGGNDDV</sequence>
<comment type="caution">
    <text evidence="2">The sequence shown here is derived from an EMBL/GenBank/DDBJ whole genome shotgun (WGS) entry which is preliminary data.</text>
</comment>
<protein>
    <submittedName>
        <fullName evidence="2">Uncharacterized protein</fullName>
    </submittedName>
</protein>
<evidence type="ECO:0000313" key="2">
    <source>
        <dbReference type="EMBL" id="CAA2967630.1"/>
    </source>
</evidence>
<dbReference type="EMBL" id="CACTIH010001888">
    <property type="protein sequence ID" value="CAA2967630.1"/>
    <property type="molecule type" value="Genomic_DNA"/>
</dbReference>
<gene>
    <name evidence="2" type="ORF">OLEA9_A040424</name>
</gene>
<organism evidence="2 3">
    <name type="scientific">Olea europaea subsp. europaea</name>
    <dbReference type="NCBI Taxonomy" id="158383"/>
    <lineage>
        <taxon>Eukaryota</taxon>
        <taxon>Viridiplantae</taxon>
        <taxon>Streptophyta</taxon>
        <taxon>Embryophyta</taxon>
        <taxon>Tracheophyta</taxon>
        <taxon>Spermatophyta</taxon>
        <taxon>Magnoliopsida</taxon>
        <taxon>eudicotyledons</taxon>
        <taxon>Gunneridae</taxon>
        <taxon>Pentapetalae</taxon>
        <taxon>asterids</taxon>
        <taxon>lamiids</taxon>
        <taxon>Lamiales</taxon>
        <taxon>Oleaceae</taxon>
        <taxon>Oleeae</taxon>
        <taxon>Olea</taxon>
    </lineage>
</organism>
<keyword evidence="3" id="KW-1185">Reference proteome</keyword>
<dbReference type="AlphaFoldDB" id="A0A8S0QPM0"/>